<sequence length="445" mass="49832">MDDKKIPIKIAVIGHVDCGKSTVIGHFLYKCGIVDKRTFEKFEKESMEIGKCSFKYAWTLNKLQGERERSLPINVASCTFETPKYSVTMVDASSYRDFVTNMVGNVSTADCALLMVSASDGEFEAGISKYGQTREHTLLAYTLGIKQIIIGVNKMDTTRPPYSEDRFNEITFEVIKCMQKIGYQSHVITIIPMSGFYGDNLVQHSDKMPWFQGWNLQRNSENITVTTLLKAFDVLIPPTQLSMRPLRFILCDKGATNGDKAMLMGQVETGILKTHMIINFAPSNITAEVDSIEKNYKTLKEAIPGDYVTVCVKSVHTRQLRPGLIGSDPANDPAQEVLSFIARITLTSCSVQINPGYKAVIQCHSSSVACKFVELLKKIDSRSDQTTEEAPQSLKFGDTALVKLVPQKPMCVERFNEYRTLGQFIVRDMRRTVAFGVVMDVEKTI</sequence>
<dbReference type="InterPro" id="IPR000795">
    <property type="entry name" value="T_Tr_GTP-bd_dom"/>
</dbReference>
<dbReference type="AlphaFoldDB" id="A0A814YW09"/>
<dbReference type="Gene3D" id="2.40.30.10">
    <property type="entry name" value="Translation factors"/>
    <property type="match status" value="2"/>
</dbReference>
<evidence type="ECO:0000256" key="3">
    <source>
        <dbReference type="ARBA" id="ARBA00022768"/>
    </source>
</evidence>
<gene>
    <name evidence="8" type="ORF">BYL167_LOCUS20741</name>
    <name evidence="7" type="ORF">CJN711_LOCUS13668</name>
</gene>
<dbReference type="Pfam" id="PF22594">
    <property type="entry name" value="GTP-eEF1A_C"/>
    <property type="match status" value="1"/>
</dbReference>
<dbReference type="SUPFAM" id="SSF50465">
    <property type="entry name" value="EF-Tu/eEF-1alpha/eIF2-gamma C-terminal domain"/>
    <property type="match status" value="1"/>
</dbReference>
<dbReference type="InterPro" id="IPR009000">
    <property type="entry name" value="Transl_B-barrel_sf"/>
</dbReference>
<evidence type="ECO:0000256" key="5">
    <source>
        <dbReference type="ARBA" id="ARBA00023134"/>
    </source>
</evidence>
<comment type="similarity">
    <text evidence="1">Belongs to the TRAFAC class translation factor GTPase superfamily. Classic translation factor GTPase family. EF-Tu/EF-1A subfamily.</text>
</comment>
<dbReference type="CDD" id="cd01883">
    <property type="entry name" value="EF1_alpha"/>
    <property type="match status" value="1"/>
</dbReference>
<keyword evidence="5" id="KW-0342">GTP-binding</keyword>
<name>A0A814YW09_9BILA</name>
<dbReference type="PROSITE" id="PS51722">
    <property type="entry name" value="G_TR_2"/>
    <property type="match status" value="1"/>
</dbReference>
<dbReference type="InterPro" id="IPR050100">
    <property type="entry name" value="TRAFAC_GTPase_members"/>
</dbReference>
<evidence type="ECO:0000256" key="2">
    <source>
        <dbReference type="ARBA" id="ARBA00022741"/>
    </source>
</evidence>
<dbReference type="EMBL" id="CAJNOV010006039">
    <property type="protein sequence ID" value="CAF1234410.1"/>
    <property type="molecule type" value="Genomic_DNA"/>
</dbReference>
<dbReference type="FunFam" id="2.40.30.10:FF:000005">
    <property type="entry name" value="Elongation factor 1-alpha"/>
    <property type="match status" value="1"/>
</dbReference>
<keyword evidence="2" id="KW-0547">Nucleotide-binding</keyword>
<keyword evidence="3" id="KW-0251">Elongation factor</keyword>
<dbReference type="Pfam" id="PF00009">
    <property type="entry name" value="GTP_EFTU"/>
    <property type="match status" value="1"/>
</dbReference>
<comment type="caution">
    <text evidence="7">The sequence shown here is derived from an EMBL/GenBank/DDBJ whole genome shotgun (WGS) entry which is preliminary data.</text>
</comment>
<dbReference type="InterPro" id="IPR009001">
    <property type="entry name" value="Transl_elong_EF1A/Init_IF2_C"/>
</dbReference>
<evidence type="ECO:0000256" key="1">
    <source>
        <dbReference type="ARBA" id="ARBA00007249"/>
    </source>
</evidence>
<dbReference type="EMBL" id="CAJOBH010009212">
    <property type="protein sequence ID" value="CAF4135088.1"/>
    <property type="molecule type" value="Genomic_DNA"/>
</dbReference>
<protein>
    <recommendedName>
        <fullName evidence="6">Tr-type G domain-containing protein</fullName>
    </recommendedName>
</protein>
<dbReference type="GO" id="GO:0005525">
    <property type="term" value="F:GTP binding"/>
    <property type="evidence" value="ECO:0007669"/>
    <property type="project" value="UniProtKB-KW"/>
</dbReference>
<dbReference type="PANTHER" id="PTHR23115">
    <property type="entry name" value="TRANSLATION FACTOR"/>
    <property type="match status" value="1"/>
</dbReference>
<dbReference type="InterPro" id="IPR027417">
    <property type="entry name" value="P-loop_NTPase"/>
</dbReference>
<reference evidence="7" key="1">
    <citation type="submission" date="2021-02" db="EMBL/GenBank/DDBJ databases">
        <authorList>
            <person name="Nowell W R."/>
        </authorList>
    </citation>
    <scope>NUCLEOTIDE SEQUENCE</scope>
</reference>
<dbReference type="SUPFAM" id="SSF52540">
    <property type="entry name" value="P-loop containing nucleoside triphosphate hydrolases"/>
    <property type="match status" value="1"/>
</dbReference>
<dbReference type="GO" id="GO:0003746">
    <property type="term" value="F:translation elongation factor activity"/>
    <property type="evidence" value="ECO:0007669"/>
    <property type="project" value="UniProtKB-KW"/>
</dbReference>
<proteinExistence type="inferred from homology"/>
<dbReference type="Proteomes" id="UP000681967">
    <property type="component" value="Unassembled WGS sequence"/>
</dbReference>
<evidence type="ECO:0000313" key="9">
    <source>
        <dbReference type="Proteomes" id="UP000663855"/>
    </source>
</evidence>
<evidence type="ECO:0000313" key="8">
    <source>
        <dbReference type="EMBL" id="CAF4135088.1"/>
    </source>
</evidence>
<evidence type="ECO:0000259" key="6">
    <source>
        <dbReference type="PROSITE" id="PS51722"/>
    </source>
</evidence>
<dbReference type="InterPro" id="IPR054696">
    <property type="entry name" value="GTP-eEF1A_C"/>
</dbReference>
<dbReference type="Proteomes" id="UP000663855">
    <property type="component" value="Unassembled WGS sequence"/>
</dbReference>
<dbReference type="PRINTS" id="PR00315">
    <property type="entry name" value="ELONGATNFCT"/>
</dbReference>
<evidence type="ECO:0000256" key="4">
    <source>
        <dbReference type="ARBA" id="ARBA00022917"/>
    </source>
</evidence>
<dbReference type="SUPFAM" id="SSF50447">
    <property type="entry name" value="Translation proteins"/>
    <property type="match status" value="1"/>
</dbReference>
<dbReference type="GO" id="GO:0003924">
    <property type="term" value="F:GTPase activity"/>
    <property type="evidence" value="ECO:0007669"/>
    <property type="project" value="InterPro"/>
</dbReference>
<evidence type="ECO:0000313" key="7">
    <source>
        <dbReference type="EMBL" id="CAF1234410.1"/>
    </source>
</evidence>
<keyword evidence="4" id="KW-0648">Protein biosynthesis</keyword>
<feature type="domain" description="Tr-type G" evidence="6">
    <location>
        <begin position="5"/>
        <end position="241"/>
    </location>
</feature>
<dbReference type="Gene3D" id="3.40.50.300">
    <property type="entry name" value="P-loop containing nucleotide triphosphate hydrolases"/>
    <property type="match status" value="1"/>
</dbReference>
<accession>A0A814YW09</accession>
<organism evidence="7 9">
    <name type="scientific">Rotaria magnacalcarata</name>
    <dbReference type="NCBI Taxonomy" id="392030"/>
    <lineage>
        <taxon>Eukaryota</taxon>
        <taxon>Metazoa</taxon>
        <taxon>Spiralia</taxon>
        <taxon>Gnathifera</taxon>
        <taxon>Rotifera</taxon>
        <taxon>Eurotatoria</taxon>
        <taxon>Bdelloidea</taxon>
        <taxon>Philodinida</taxon>
        <taxon>Philodinidae</taxon>
        <taxon>Rotaria</taxon>
    </lineage>
</organism>